<dbReference type="EMBL" id="VLXZ01000007">
    <property type="protein sequence ID" value="TSB46091.1"/>
    <property type="molecule type" value="Genomic_DNA"/>
</dbReference>
<dbReference type="PANTHER" id="PTHR46401">
    <property type="entry name" value="GLYCOSYLTRANSFERASE WBBK-RELATED"/>
    <property type="match status" value="1"/>
</dbReference>
<keyword evidence="1 3" id="KW-0808">Transferase</keyword>
<dbReference type="InterPro" id="IPR001296">
    <property type="entry name" value="Glyco_trans_1"/>
</dbReference>
<keyword evidence="4" id="KW-1185">Reference proteome</keyword>
<dbReference type="GO" id="GO:0009103">
    <property type="term" value="P:lipopolysaccharide biosynthetic process"/>
    <property type="evidence" value="ECO:0007669"/>
    <property type="project" value="TreeGrafter"/>
</dbReference>
<dbReference type="PANTHER" id="PTHR46401:SF2">
    <property type="entry name" value="GLYCOSYLTRANSFERASE WBBK-RELATED"/>
    <property type="match status" value="1"/>
</dbReference>
<dbReference type="AlphaFoldDB" id="A0A553ZXB7"/>
<comment type="caution">
    <text evidence="3">The sequence shown here is derived from an EMBL/GenBank/DDBJ whole genome shotgun (WGS) entry which is preliminary data.</text>
</comment>
<dbReference type="GO" id="GO:0016757">
    <property type="term" value="F:glycosyltransferase activity"/>
    <property type="evidence" value="ECO:0007669"/>
    <property type="project" value="InterPro"/>
</dbReference>
<organism evidence="3 4">
    <name type="scientific">Alkalicoccobacillus porphyridii</name>
    <dbReference type="NCBI Taxonomy" id="2597270"/>
    <lineage>
        <taxon>Bacteria</taxon>
        <taxon>Bacillati</taxon>
        <taxon>Bacillota</taxon>
        <taxon>Bacilli</taxon>
        <taxon>Bacillales</taxon>
        <taxon>Bacillaceae</taxon>
        <taxon>Alkalicoccobacillus</taxon>
    </lineage>
</organism>
<dbReference type="SUPFAM" id="SSF53756">
    <property type="entry name" value="UDP-Glycosyltransferase/glycogen phosphorylase"/>
    <property type="match status" value="1"/>
</dbReference>
<protein>
    <submittedName>
        <fullName evidence="3">Glycosyltransferase</fullName>
    </submittedName>
</protein>
<evidence type="ECO:0000256" key="1">
    <source>
        <dbReference type="ARBA" id="ARBA00022679"/>
    </source>
</evidence>
<dbReference type="Pfam" id="PF00534">
    <property type="entry name" value="Glycos_transf_1"/>
    <property type="match status" value="1"/>
</dbReference>
<sequence length="369" mass="42000">MSKKSVLVIHHNGGGGVDHFLNDWKQTCSYNIYELHANQHELYMKNPEETKAKKVNYKELSALVEMYNITELHIHHLWNVQLTELNLFLINSNIKYHVWLHDFYSICPFVFFVTQKGKYCGMPKNVAVCNQCAAKGAKHVQMKHMVGSPTPSIEDWRGMFESILKGATQIIAPSVSTRDIFLEYYPDITINVVPHKLTLQCTPTLPTQKSNRLKIAIIGDLFYHKGENELVTLINQSINKHLHCDFVLFGKAGRALSQLKVANFSYKGPYPSPESLDILLRTEEIDIVLIPSICPETFSYTTHEALALGYPVLCFDLGAQAEAVRTSGCGWVVPLAIRNALFHKVVELSREPDQVQRMKIKAYERQIKL</sequence>
<dbReference type="Proteomes" id="UP000318521">
    <property type="component" value="Unassembled WGS sequence"/>
</dbReference>
<name>A0A553ZXB7_9BACI</name>
<gene>
    <name evidence="3" type="ORF">FN960_12030</name>
</gene>
<reference evidence="3 4" key="1">
    <citation type="submission" date="2019-07" db="EMBL/GenBank/DDBJ databases">
        <authorList>
            <person name="Park Y.J."/>
            <person name="Jeong S.E."/>
            <person name="Jung H.S."/>
        </authorList>
    </citation>
    <scope>NUCLEOTIDE SEQUENCE [LARGE SCALE GENOMIC DNA]</scope>
    <source>
        <strain evidence="4">P16(2019)</strain>
    </source>
</reference>
<dbReference type="RefSeq" id="WP_143848985.1">
    <property type="nucleotide sequence ID" value="NZ_VLXZ01000007.1"/>
</dbReference>
<evidence type="ECO:0000259" key="2">
    <source>
        <dbReference type="Pfam" id="PF00534"/>
    </source>
</evidence>
<dbReference type="Gene3D" id="3.40.50.2000">
    <property type="entry name" value="Glycogen Phosphorylase B"/>
    <property type="match status" value="1"/>
</dbReference>
<evidence type="ECO:0000313" key="3">
    <source>
        <dbReference type="EMBL" id="TSB46091.1"/>
    </source>
</evidence>
<evidence type="ECO:0000313" key="4">
    <source>
        <dbReference type="Proteomes" id="UP000318521"/>
    </source>
</evidence>
<proteinExistence type="predicted"/>
<feature type="domain" description="Glycosyl transferase family 1" evidence="2">
    <location>
        <begin position="210"/>
        <end position="365"/>
    </location>
</feature>
<dbReference type="OrthoDB" id="9814612at2"/>
<accession>A0A553ZXB7</accession>